<keyword evidence="3" id="KW-1185">Reference proteome</keyword>
<dbReference type="Pfam" id="PF22936">
    <property type="entry name" value="Pol_BBD"/>
    <property type="match status" value="1"/>
</dbReference>
<evidence type="ECO:0000313" key="2">
    <source>
        <dbReference type="EMBL" id="GFZ14604.1"/>
    </source>
</evidence>
<proteinExistence type="predicted"/>
<evidence type="ECO:0000259" key="1">
    <source>
        <dbReference type="Pfam" id="PF22936"/>
    </source>
</evidence>
<evidence type="ECO:0000313" key="3">
    <source>
        <dbReference type="Proteomes" id="UP000585474"/>
    </source>
</evidence>
<dbReference type="InterPro" id="IPR054722">
    <property type="entry name" value="PolX-like_BBD"/>
</dbReference>
<protein>
    <recommendedName>
        <fullName evidence="1">Retrovirus-related Pol polyprotein from transposon TNT 1-94-like beta-barrel domain-containing protein</fullName>
    </recommendedName>
</protein>
<dbReference type="Proteomes" id="UP000585474">
    <property type="component" value="Unassembled WGS sequence"/>
</dbReference>
<name>A0A7J0GVR7_9ERIC</name>
<dbReference type="EMBL" id="BJWL01000024">
    <property type="protein sequence ID" value="GFZ14604.1"/>
    <property type="molecule type" value="Genomic_DNA"/>
</dbReference>
<dbReference type="OrthoDB" id="1742531at2759"/>
<accession>A0A7J0GVR7</accession>
<comment type="caution">
    <text evidence="2">The sequence shown here is derived from an EMBL/GenBank/DDBJ whole genome shotgun (WGS) entry which is preliminary data.</text>
</comment>
<organism evidence="2 3">
    <name type="scientific">Actinidia rufa</name>
    <dbReference type="NCBI Taxonomy" id="165716"/>
    <lineage>
        <taxon>Eukaryota</taxon>
        <taxon>Viridiplantae</taxon>
        <taxon>Streptophyta</taxon>
        <taxon>Embryophyta</taxon>
        <taxon>Tracheophyta</taxon>
        <taxon>Spermatophyta</taxon>
        <taxon>Magnoliopsida</taxon>
        <taxon>eudicotyledons</taxon>
        <taxon>Gunneridae</taxon>
        <taxon>Pentapetalae</taxon>
        <taxon>asterids</taxon>
        <taxon>Ericales</taxon>
        <taxon>Actinidiaceae</taxon>
        <taxon>Actinidia</taxon>
    </lineage>
</organism>
<sequence length="199" mass="21924">MANNTASKVIDKGSVWFRMANGRSMTLTKVRHVPNLRKNLISIGMLDSKGCSFDTSGGTLRVSKGNKEMLWRKKIGGLYRLEGKCPNRGSYYPTWMFGQTRVVQPVQDVPERSLEEKNQVNFEKLCAHKGRGWSHDNSQSDVFCGGAEYEAPGGGDAGHLGEKILWGSWIKSCQDRQLEDIGLPSSGLEGEIVESSPSG</sequence>
<dbReference type="AlphaFoldDB" id="A0A7J0GVR7"/>
<gene>
    <name evidence="2" type="ORF">Acr_24g0007940</name>
</gene>
<reference evidence="2 3" key="1">
    <citation type="submission" date="2019-07" db="EMBL/GenBank/DDBJ databases">
        <title>De Novo Assembly of kiwifruit Actinidia rufa.</title>
        <authorList>
            <person name="Sugita-Konishi S."/>
            <person name="Sato K."/>
            <person name="Mori E."/>
            <person name="Abe Y."/>
            <person name="Kisaki G."/>
            <person name="Hamano K."/>
            <person name="Suezawa K."/>
            <person name="Otani M."/>
            <person name="Fukuda T."/>
            <person name="Manabe T."/>
            <person name="Gomi K."/>
            <person name="Tabuchi M."/>
            <person name="Akimitsu K."/>
            <person name="Kataoka I."/>
        </authorList>
    </citation>
    <scope>NUCLEOTIDE SEQUENCE [LARGE SCALE GENOMIC DNA]</scope>
    <source>
        <strain evidence="3">cv. Fuchu</strain>
    </source>
</reference>
<feature type="domain" description="Retrovirus-related Pol polyprotein from transposon TNT 1-94-like beta-barrel" evidence="1">
    <location>
        <begin position="1"/>
        <end position="51"/>
    </location>
</feature>